<reference evidence="6 7" key="1">
    <citation type="journal article" date="2019" name="Int. J. Syst. Evol. Microbiol.">
        <title>The Global Catalogue of Microorganisms (GCM) 10K type strain sequencing project: providing services to taxonomists for standard genome sequencing and annotation.</title>
        <authorList>
            <consortium name="The Broad Institute Genomics Platform"/>
            <consortium name="The Broad Institute Genome Sequencing Center for Infectious Disease"/>
            <person name="Wu L."/>
            <person name="Ma J."/>
        </authorList>
    </citation>
    <scope>NUCLEOTIDE SEQUENCE [LARGE SCALE GENOMIC DNA]</scope>
    <source>
        <strain evidence="6 7">JCM 14326</strain>
    </source>
</reference>
<evidence type="ECO:0000313" key="7">
    <source>
        <dbReference type="Proteomes" id="UP001501094"/>
    </source>
</evidence>
<dbReference type="EMBL" id="BAAANL010000006">
    <property type="protein sequence ID" value="GAA1869028.1"/>
    <property type="molecule type" value="Genomic_DNA"/>
</dbReference>
<sequence>MSPEARRAAIVDACLDVVAARGADVSSKELAEAAGVAEGTLFRAFGDKWSLLGAVALEGMFRAADPAGTRDELAAVDRSLPLADRLTLTIELGRARMSAALRWMEVLRRLAPDGEQLKQMSPERHRQMHQTRETLVAQREMQRAMTIEGLVGILEPDADDLRFSLDVVVSLLEAAIAGTHARVDHLSEPPPASVVADALVHGIVAPGAGGTRVTSGARDTS</sequence>
<dbReference type="Gene3D" id="1.10.357.10">
    <property type="entry name" value="Tetracycline Repressor, domain 2"/>
    <property type="match status" value="1"/>
</dbReference>
<evidence type="ECO:0000259" key="5">
    <source>
        <dbReference type="PROSITE" id="PS50977"/>
    </source>
</evidence>
<evidence type="ECO:0000256" key="1">
    <source>
        <dbReference type="ARBA" id="ARBA00023015"/>
    </source>
</evidence>
<evidence type="ECO:0000256" key="2">
    <source>
        <dbReference type="ARBA" id="ARBA00023125"/>
    </source>
</evidence>
<dbReference type="InterPro" id="IPR001647">
    <property type="entry name" value="HTH_TetR"/>
</dbReference>
<dbReference type="PRINTS" id="PR00455">
    <property type="entry name" value="HTHTETR"/>
</dbReference>
<dbReference type="Pfam" id="PF00440">
    <property type="entry name" value="TetR_N"/>
    <property type="match status" value="1"/>
</dbReference>
<name>A0ABN2NI58_9MICO</name>
<accession>A0ABN2NI58</accession>
<keyword evidence="7" id="KW-1185">Reference proteome</keyword>
<dbReference type="SUPFAM" id="SSF46689">
    <property type="entry name" value="Homeodomain-like"/>
    <property type="match status" value="1"/>
</dbReference>
<dbReference type="PROSITE" id="PS50977">
    <property type="entry name" value="HTH_TETR_2"/>
    <property type="match status" value="1"/>
</dbReference>
<feature type="DNA-binding region" description="H-T-H motif" evidence="4">
    <location>
        <begin position="26"/>
        <end position="45"/>
    </location>
</feature>
<feature type="domain" description="HTH tetR-type" evidence="5">
    <location>
        <begin position="4"/>
        <end position="63"/>
    </location>
</feature>
<keyword evidence="1" id="KW-0805">Transcription regulation</keyword>
<organism evidence="6 7">
    <name type="scientific">Myceligenerans crystallogenes</name>
    <dbReference type="NCBI Taxonomy" id="316335"/>
    <lineage>
        <taxon>Bacteria</taxon>
        <taxon>Bacillati</taxon>
        <taxon>Actinomycetota</taxon>
        <taxon>Actinomycetes</taxon>
        <taxon>Micrococcales</taxon>
        <taxon>Promicromonosporaceae</taxon>
        <taxon>Myceligenerans</taxon>
    </lineage>
</organism>
<dbReference type="Proteomes" id="UP001501094">
    <property type="component" value="Unassembled WGS sequence"/>
</dbReference>
<evidence type="ECO:0000256" key="4">
    <source>
        <dbReference type="PROSITE-ProRule" id="PRU00335"/>
    </source>
</evidence>
<evidence type="ECO:0000256" key="3">
    <source>
        <dbReference type="ARBA" id="ARBA00023163"/>
    </source>
</evidence>
<dbReference type="PANTHER" id="PTHR30055:SF234">
    <property type="entry name" value="HTH-TYPE TRANSCRIPTIONAL REGULATOR BETI"/>
    <property type="match status" value="1"/>
</dbReference>
<keyword evidence="2 4" id="KW-0238">DNA-binding</keyword>
<comment type="caution">
    <text evidence="6">The sequence shown here is derived from an EMBL/GenBank/DDBJ whole genome shotgun (WGS) entry which is preliminary data.</text>
</comment>
<dbReference type="InterPro" id="IPR009057">
    <property type="entry name" value="Homeodomain-like_sf"/>
</dbReference>
<dbReference type="PANTHER" id="PTHR30055">
    <property type="entry name" value="HTH-TYPE TRANSCRIPTIONAL REGULATOR RUTR"/>
    <property type="match status" value="1"/>
</dbReference>
<dbReference type="InterPro" id="IPR050109">
    <property type="entry name" value="HTH-type_TetR-like_transc_reg"/>
</dbReference>
<gene>
    <name evidence="6" type="ORF">GCM10009751_29640</name>
</gene>
<keyword evidence="3" id="KW-0804">Transcription</keyword>
<evidence type="ECO:0000313" key="6">
    <source>
        <dbReference type="EMBL" id="GAA1869028.1"/>
    </source>
</evidence>
<protein>
    <submittedName>
        <fullName evidence="6">TetR/AcrR family transcriptional regulator</fullName>
    </submittedName>
</protein>
<proteinExistence type="predicted"/>